<dbReference type="GO" id="GO:0008428">
    <property type="term" value="F:ribonuclease inhibitor activity"/>
    <property type="evidence" value="ECO:0007669"/>
    <property type="project" value="InterPro"/>
</dbReference>
<dbReference type="GO" id="GO:0047443">
    <property type="term" value="F:4-hydroxy-4-methyl-2-oxoglutarate aldolase activity"/>
    <property type="evidence" value="ECO:0007669"/>
    <property type="project" value="UniProtKB-EC"/>
</dbReference>
<evidence type="ECO:0000256" key="4">
    <source>
        <dbReference type="ARBA" id="ARBA00022723"/>
    </source>
</evidence>
<comment type="cofactor">
    <cofactor evidence="8">
        <name>Mg(2+)</name>
        <dbReference type="ChEBI" id="CHEBI:18420"/>
    </cofactor>
</comment>
<dbReference type="AlphaFoldDB" id="A0A6I4YD51"/>
<protein>
    <recommendedName>
        <fullName evidence="9">4-hydroxy-4-methyl-2-oxoglutarate aldolase</fullName>
        <shortName evidence="9">HMG aldolase</shortName>
        <ecNumber evidence="9">4.1.1.112</ecNumber>
        <ecNumber evidence="9">4.1.3.17</ecNumber>
    </recommendedName>
    <alternativeName>
        <fullName evidence="9">Oxaloacetate decarboxylase</fullName>
    </alternativeName>
</protein>
<dbReference type="PANTHER" id="PTHR33254:SF4">
    <property type="entry name" value="4-HYDROXY-4-METHYL-2-OXOGLUTARATE ALDOLASE 3-RELATED"/>
    <property type="match status" value="1"/>
</dbReference>
<evidence type="ECO:0000313" key="11">
    <source>
        <dbReference type="EMBL" id="MXV18908.1"/>
    </source>
</evidence>
<dbReference type="EMBL" id="WVHK01000010">
    <property type="protein sequence ID" value="MXV18908.1"/>
    <property type="molecule type" value="Genomic_DNA"/>
</dbReference>
<proteinExistence type="inferred from homology"/>
<keyword evidence="8" id="KW-0460">Magnesium</keyword>
<dbReference type="InterPro" id="IPR036704">
    <property type="entry name" value="RraA/RraA-like_sf"/>
</dbReference>
<dbReference type="GO" id="GO:0046872">
    <property type="term" value="F:metal ion binding"/>
    <property type="evidence" value="ECO:0007669"/>
    <property type="project" value="UniProtKB-KW"/>
</dbReference>
<comment type="cofactor">
    <cofactor evidence="9">
        <name>a divalent metal cation</name>
        <dbReference type="ChEBI" id="CHEBI:60240"/>
    </cofactor>
</comment>
<keyword evidence="12" id="KW-1185">Reference proteome</keyword>
<feature type="compositionally biased region" description="Low complexity" evidence="10">
    <location>
        <begin position="7"/>
        <end position="21"/>
    </location>
</feature>
<sequence length="181" mass="19031">MTRTTSDTTPELDLPTETLSTEALPTEDLPVTDLSDLRPDAPILAPIFREFGGRPRFNGPAVTLRVPGHNPLVREVLAQPGEGRVLVVDGGGNLECALLGGQLGELAVDSGWAGVIVNGCVRDTSELAQLNLGVRALAAHPRRSGKERLGERDVPVTFAGVTIHPGDAVHADEDGILILPA</sequence>
<evidence type="ECO:0000256" key="9">
    <source>
        <dbReference type="RuleBase" id="RU004338"/>
    </source>
</evidence>
<dbReference type="InterPro" id="IPR010203">
    <property type="entry name" value="RraA"/>
</dbReference>
<dbReference type="PANTHER" id="PTHR33254">
    <property type="entry name" value="4-HYDROXY-4-METHYL-2-OXOGLUTARATE ALDOLASE 3-RELATED"/>
    <property type="match status" value="1"/>
</dbReference>
<evidence type="ECO:0000256" key="5">
    <source>
        <dbReference type="ARBA" id="ARBA00023239"/>
    </source>
</evidence>
<dbReference type="Pfam" id="PF03737">
    <property type="entry name" value="RraA-like"/>
    <property type="match status" value="1"/>
</dbReference>
<feature type="binding site" evidence="8">
    <location>
        <begin position="100"/>
        <end position="103"/>
    </location>
    <ligand>
        <name>substrate</name>
    </ligand>
</feature>
<dbReference type="RefSeq" id="WP_160977152.1">
    <property type="nucleotide sequence ID" value="NZ_WVHK01000010.1"/>
</dbReference>
<keyword evidence="5 9" id="KW-0456">Lyase</keyword>
<name>A0A6I4YD51_9DEIO</name>
<evidence type="ECO:0000256" key="3">
    <source>
        <dbReference type="ARBA" id="ARBA00011233"/>
    </source>
</evidence>
<dbReference type="CDD" id="cd16841">
    <property type="entry name" value="RraA_family"/>
    <property type="match status" value="1"/>
</dbReference>
<feature type="region of interest" description="Disordered" evidence="10">
    <location>
        <begin position="1"/>
        <end position="21"/>
    </location>
</feature>
<comment type="catalytic activity">
    <reaction evidence="7 9">
        <text>oxaloacetate + H(+) = pyruvate + CO2</text>
        <dbReference type="Rhea" id="RHEA:15641"/>
        <dbReference type="ChEBI" id="CHEBI:15361"/>
        <dbReference type="ChEBI" id="CHEBI:15378"/>
        <dbReference type="ChEBI" id="CHEBI:16452"/>
        <dbReference type="ChEBI" id="CHEBI:16526"/>
        <dbReference type="EC" id="4.1.1.112"/>
    </reaction>
</comment>
<dbReference type="EC" id="4.1.3.17" evidence="9"/>
<dbReference type="Proteomes" id="UP000430519">
    <property type="component" value="Unassembled WGS sequence"/>
</dbReference>
<feature type="binding site" evidence="8">
    <location>
        <position position="123"/>
    </location>
    <ligand>
        <name>substrate</name>
    </ligand>
</feature>
<gene>
    <name evidence="11" type="primary">rraA</name>
    <name evidence="11" type="ORF">GLX28_04560</name>
</gene>
<dbReference type="EC" id="4.1.1.112" evidence="9"/>
<evidence type="ECO:0000313" key="12">
    <source>
        <dbReference type="Proteomes" id="UP000430519"/>
    </source>
</evidence>
<dbReference type="GO" id="GO:0008948">
    <property type="term" value="F:oxaloacetate decarboxylase activity"/>
    <property type="evidence" value="ECO:0007669"/>
    <property type="project" value="UniProtKB-EC"/>
</dbReference>
<dbReference type="GO" id="GO:0051252">
    <property type="term" value="P:regulation of RNA metabolic process"/>
    <property type="evidence" value="ECO:0007669"/>
    <property type="project" value="InterPro"/>
</dbReference>
<evidence type="ECO:0000256" key="2">
    <source>
        <dbReference type="ARBA" id="ARBA00008621"/>
    </source>
</evidence>
<reference evidence="11 12" key="1">
    <citation type="submission" date="2019-11" db="EMBL/GenBank/DDBJ databases">
        <title>Genome sequence of Deinococcus xianganensis Y35, AI-2 producing algicidal bacterium, isolated from lake water.</title>
        <authorList>
            <person name="Li Y."/>
        </authorList>
    </citation>
    <scope>NUCLEOTIDE SEQUENCE [LARGE SCALE GENOMIC DNA]</scope>
    <source>
        <strain evidence="11 12">Y35</strain>
    </source>
</reference>
<comment type="similarity">
    <text evidence="2 9">Belongs to the class II aldolase/RraA-like family.</text>
</comment>
<evidence type="ECO:0000256" key="1">
    <source>
        <dbReference type="ARBA" id="ARBA00001342"/>
    </source>
</evidence>
<comment type="caution">
    <text evidence="11">The sequence shown here is derived from an EMBL/GenBank/DDBJ whole genome shotgun (WGS) entry which is preliminary data.</text>
</comment>
<evidence type="ECO:0000256" key="10">
    <source>
        <dbReference type="SAM" id="MobiDB-lite"/>
    </source>
</evidence>
<dbReference type="SUPFAM" id="SSF89562">
    <property type="entry name" value="RraA-like"/>
    <property type="match status" value="1"/>
</dbReference>
<feature type="binding site" evidence="8">
    <location>
        <position position="122"/>
    </location>
    <ligand>
        <name>substrate</name>
    </ligand>
</feature>
<comment type="subunit">
    <text evidence="3 9">Homotrimer.</text>
</comment>
<comment type="catalytic activity">
    <reaction evidence="1 9">
        <text>4-hydroxy-4-methyl-2-oxoglutarate = 2 pyruvate</text>
        <dbReference type="Rhea" id="RHEA:22748"/>
        <dbReference type="ChEBI" id="CHEBI:15361"/>
        <dbReference type="ChEBI" id="CHEBI:58276"/>
        <dbReference type="EC" id="4.1.3.17"/>
    </reaction>
</comment>
<keyword evidence="4 8" id="KW-0479">Metal-binding</keyword>
<organism evidence="11 12">
    <name type="scientific">Deinococcus xianganensis</name>
    <dbReference type="NCBI Taxonomy" id="1507289"/>
    <lineage>
        <taxon>Bacteria</taxon>
        <taxon>Thermotogati</taxon>
        <taxon>Deinococcota</taxon>
        <taxon>Deinococci</taxon>
        <taxon>Deinococcales</taxon>
        <taxon>Deinococcaceae</taxon>
        <taxon>Deinococcus</taxon>
    </lineage>
</organism>
<evidence type="ECO:0000256" key="6">
    <source>
        <dbReference type="ARBA" id="ARBA00025046"/>
    </source>
</evidence>
<dbReference type="NCBIfam" id="NF006875">
    <property type="entry name" value="PRK09372.1"/>
    <property type="match status" value="1"/>
</dbReference>
<accession>A0A6I4YD51</accession>
<dbReference type="InterPro" id="IPR005493">
    <property type="entry name" value="RraA/RraA-like"/>
</dbReference>
<dbReference type="NCBIfam" id="TIGR01935">
    <property type="entry name" value="NOT-MenG"/>
    <property type="match status" value="1"/>
</dbReference>
<evidence type="ECO:0000256" key="7">
    <source>
        <dbReference type="ARBA" id="ARBA00047973"/>
    </source>
</evidence>
<dbReference type="Gene3D" id="3.50.30.40">
    <property type="entry name" value="Ribonuclease E inhibitor RraA/RraA-like"/>
    <property type="match status" value="1"/>
</dbReference>
<comment type="function">
    <text evidence="6 9">Catalyzes the aldol cleavage of 4-hydroxy-4-methyl-2-oxoglutarate (HMG) into 2 molecules of pyruvate. Also contains a secondary oxaloacetate (OAA) decarboxylase activity due to the common pyruvate enolate transition state formed following C-C bond cleavage in the retro-aldol and decarboxylation reactions.</text>
</comment>
<evidence type="ECO:0000256" key="8">
    <source>
        <dbReference type="PIRSR" id="PIRSR605493-1"/>
    </source>
</evidence>